<dbReference type="GO" id="GO:0016887">
    <property type="term" value="F:ATP hydrolysis activity"/>
    <property type="evidence" value="ECO:0007669"/>
    <property type="project" value="InterPro"/>
</dbReference>
<dbReference type="Proteomes" id="UP000320672">
    <property type="component" value="Chromosome"/>
</dbReference>
<evidence type="ECO:0000256" key="4">
    <source>
        <dbReference type="SAM" id="MobiDB-lite"/>
    </source>
</evidence>
<dbReference type="SUPFAM" id="SSF52540">
    <property type="entry name" value="P-loop containing nucleoside triphosphate hydrolases"/>
    <property type="match status" value="1"/>
</dbReference>
<dbReference type="InterPro" id="IPR041627">
    <property type="entry name" value="AAA_lid_6"/>
</dbReference>
<dbReference type="InterPro" id="IPR003593">
    <property type="entry name" value="AAA+_ATPase"/>
</dbReference>
<feature type="domain" description="AAA+ ATPase" evidence="5">
    <location>
        <begin position="275"/>
        <end position="410"/>
    </location>
</feature>
<dbReference type="RefSeq" id="WP_145351425.1">
    <property type="nucleotide sequence ID" value="NZ_CP036262.1"/>
</dbReference>
<dbReference type="OrthoDB" id="9806903at2"/>
<dbReference type="Pfam" id="PF17866">
    <property type="entry name" value="AAA_lid_6"/>
    <property type="match status" value="1"/>
</dbReference>
<reference evidence="6 7" key="1">
    <citation type="submission" date="2019-02" db="EMBL/GenBank/DDBJ databases">
        <title>Deep-cultivation of Planctomycetes and their phenomic and genomic characterization uncovers novel biology.</title>
        <authorList>
            <person name="Wiegand S."/>
            <person name="Jogler M."/>
            <person name="Boedeker C."/>
            <person name="Pinto D."/>
            <person name="Vollmers J."/>
            <person name="Rivas-Marin E."/>
            <person name="Kohn T."/>
            <person name="Peeters S.H."/>
            <person name="Heuer A."/>
            <person name="Rast P."/>
            <person name="Oberbeckmann S."/>
            <person name="Bunk B."/>
            <person name="Jeske O."/>
            <person name="Meyerdierks A."/>
            <person name="Storesund J.E."/>
            <person name="Kallscheuer N."/>
            <person name="Luecker S."/>
            <person name="Lage O.M."/>
            <person name="Pohl T."/>
            <person name="Merkel B.J."/>
            <person name="Hornburger P."/>
            <person name="Mueller R.-W."/>
            <person name="Bruemmer F."/>
            <person name="Labrenz M."/>
            <person name="Spormann A.M."/>
            <person name="Op den Camp H."/>
            <person name="Overmann J."/>
            <person name="Amann R."/>
            <person name="Jetten M.S.M."/>
            <person name="Mascher T."/>
            <person name="Medema M.H."/>
            <person name="Devos D.P."/>
            <person name="Kaster A.-K."/>
            <person name="Ovreas L."/>
            <person name="Rohde M."/>
            <person name="Galperin M.Y."/>
            <person name="Jogler C."/>
        </authorList>
    </citation>
    <scope>NUCLEOTIDE SEQUENCE [LARGE SCALE GENOMIC DNA]</scope>
    <source>
        <strain evidence="6 7">FF011L</strain>
    </source>
</reference>
<gene>
    <name evidence="6" type="primary">eccA1_2</name>
    <name evidence="6" type="ORF">FF011L_19830</name>
</gene>
<accession>A0A517MEB3</accession>
<feature type="compositionally biased region" description="Polar residues" evidence="4">
    <location>
        <begin position="179"/>
        <end position="197"/>
    </location>
</feature>
<evidence type="ECO:0000313" key="7">
    <source>
        <dbReference type="Proteomes" id="UP000320672"/>
    </source>
</evidence>
<protein>
    <submittedName>
        <fullName evidence="6">ESX-1 secretion system protein EccA1</fullName>
    </submittedName>
</protein>
<dbReference type="InterPro" id="IPR000641">
    <property type="entry name" value="CbxX/CfxQ"/>
</dbReference>
<evidence type="ECO:0000256" key="1">
    <source>
        <dbReference type="ARBA" id="ARBA00010378"/>
    </source>
</evidence>
<dbReference type="PANTHER" id="PTHR43392:SF2">
    <property type="entry name" value="AAA-TYPE ATPASE FAMILY PROTEIN _ ANKYRIN REPEAT FAMILY PROTEIN"/>
    <property type="match status" value="1"/>
</dbReference>
<proteinExistence type="inferred from homology"/>
<keyword evidence="7" id="KW-1185">Reference proteome</keyword>
<evidence type="ECO:0000259" key="5">
    <source>
        <dbReference type="SMART" id="SM00382"/>
    </source>
</evidence>
<comment type="similarity">
    <text evidence="1">Belongs to the CbxX/CfxQ family.</text>
</comment>
<dbReference type="SMART" id="SM00382">
    <property type="entry name" value="AAA"/>
    <property type="match status" value="1"/>
</dbReference>
<dbReference type="PRINTS" id="PR00819">
    <property type="entry name" value="CBXCFQXSUPER"/>
</dbReference>
<name>A0A517MEB3_9BACT</name>
<dbReference type="GO" id="GO:0005524">
    <property type="term" value="F:ATP binding"/>
    <property type="evidence" value="ECO:0007669"/>
    <property type="project" value="UniProtKB-KW"/>
</dbReference>
<keyword evidence="2" id="KW-0547">Nucleotide-binding</keyword>
<dbReference type="KEGG" id="rml:FF011L_19830"/>
<dbReference type="FunFam" id="3.40.50.300:FF:000216">
    <property type="entry name" value="Type VII secretion ATPase EccA"/>
    <property type="match status" value="1"/>
</dbReference>
<dbReference type="InterPro" id="IPR050773">
    <property type="entry name" value="CbxX/CfxQ_RuBisCO_ESX"/>
</dbReference>
<evidence type="ECO:0000256" key="2">
    <source>
        <dbReference type="ARBA" id="ARBA00022741"/>
    </source>
</evidence>
<feature type="region of interest" description="Disordered" evidence="4">
    <location>
        <begin position="176"/>
        <end position="197"/>
    </location>
</feature>
<organism evidence="6 7">
    <name type="scientific">Roseimaritima multifibrata</name>
    <dbReference type="NCBI Taxonomy" id="1930274"/>
    <lineage>
        <taxon>Bacteria</taxon>
        <taxon>Pseudomonadati</taxon>
        <taxon>Planctomycetota</taxon>
        <taxon>Planctomycetia</taxon>
        <taxon>Pirellulales</taxon>
        <taxon>Pirellulaceae</taxon>
        <taxon>Roseimaritima</taxon>
    </lineage>
</organism>
<dbReference type="Gene3D" id="3.40.50.300">
    <property type="entry name" value="P-loop containing nucleotide triphosphate hydrolases"/>
    <property type="match status" value="1"/>
</dbReference>
<dbReference type="PANTHER" id="PTHR43392">
    <property type="entry name" value="AAA-TYPE ATPASE FAMILY PROTEIN / ANKYRIN REPEAT FAMILY PROTEIN"/>
    <property type="match status" value="1"/>
</dbReference>
<dbReference type="EMBL" id="CP036262">
    <property type="protein sequence ID" value="QDS93222.1"/>
    <property type="molecule type" value="Genomic_DNA"/>
</dbReference>
<dbReference type="AlphaFoldDB" id="A0A517MEB3"/>
<dbReference type="InterPro" id="IPR003959">
    <property type="entry name" value="ATPase_AAA_core"/>
</dbReference>
<keyword evidence="3" id="KW-0067">ATP-binding</keyword>
<evidence type="ECO:0000313" key="6">
    <source>
        <dbReference type="EMBL" id="QDS93222.1"/>
    </source>
</evidence>
<dbReference type="Pfam" id="PF00004">
    <property type="entry name" value="AAA"/>
    <property type="match status" value="1"/>
</dbReference>
<dbReference type="Gene3D" id="1.10.8.60">
    <property type="match status" value="1"/>
</dbReference>
<evidence type="ECO:0000256" key="3">
    <source>
        <dbReference type="ARBA" id="ARBA00022840"/>
    </source>
</evidence>
<sequence>MLDDNDLTAQLFRVLRDCRKLYVNSAKQLARRHPHLCLVPPQALVPMMDDLHRGLLVKVYTTVVRSDGRWSRTEKYVGSVLIEHLWDQKLTGKDLRDAAENLLEQADKLHWESLVQPFVQYPPLRDARAHVETIVMRLANLVAKCDGLTSPEETITLHTLQQEIDLALRPESIDETAPLESNTVQQRPAGGSRTQAVNSVKQAAVEPAATLTSADAVDRQSDVDEKTAEQRLADALAELQKLIGLEDVKARLDSLANFLRLQKQREQAGLSTMPISLHMSFVGNPGTGKTTVARIVGQILSAMGVLAKGHLVETDRSGLVAEYAGQTAVKTNKLCDSARDGVLFIDEAYSLVDASGDDAFGREAIQTLLKRMEDDRDRLVVIVAGYPDEMDQMIRTNPGLSSRINHRLKFDDYGPADLGRIFGILCDANQYRLPAQSRRRLLVGLDELHRERDRHFGNGRLARNTFEDCVRRLADRIASVVPLTEKLLTELSPEDIVVPGLSDRELQKLLEQPMTLRVTCTKCGKRLRVRGSLLGRTAACPKCETKFRVDWADVERS</sequence>
<dbReference type="InterPro" id="IPR027417">
    <property type="entry name" value="P-loop_NTPase"/>
</dbReference>